<accession>A0A6J5LVK7</accession>
<evidence type="ECO:0000256" key="1">
    <source>
        <dbReference type="ARBA" id="ARBA00004328"/>
    </source>
</evidence>
<keyword evidence="2" id="KW-0946">Virion</keyword>
<gene>
    <name evidence="4" type="ORF">UFOVP313_30</name>
</gene>
<reference evidence="4" key="1">
    <citation type="submission" date="2020-04" db="EMBL/GenBank/DDBJ databases">
        <authorList>
            <person name="Chiriac C."/>
            <person name="Salcher M."/>
            <person name="Ghai R."/>
            <person name="Kavagutti S V."/>
        </authorList>
    </citation>
    <scope>NUCLEOTIDE SEQUENCE</scope>
</reference>
<name>A0A6J5LVK7_9CAUD</name>
<proteinExistence type="predicted"/>
<sequence>MARNGSGSFSITDGILSGPGVCAQQKTAGVKVTASRMDNILDDIATGLSNSLAANGEKLPTANLPMGNFKHTGVANATAATDYMAFGQIRNGAPLFLDTANSRLGIGTSSPATIVDAQGVTDVEHRITEFGANTSGPYLALQKSRGATVGINTIVQSGDELGVVIFRGANGSSYTNAAAITGLVSTPAPGASNDMPGALAFSTSADNSGTPSERMRITHSGDIGVGTNAPGGVLDIRTTYADADDFVVGRPITGNNYFVCKLIGRHTTGAGTNVVIDANNIVQKATSSLKYKTDISDYSKGLKDVLKLRPVSYKGINDGDHVFAGLIAEEIHEAGFGEFVIYDLESNPDAIQYGNMVALAFKAIQELNSKVEALEARLELLEK</sequence>
<protein>
    <submittedName>
        <fullName evidence="4">Intramolecular chaperone auto-processing domain containing protein</fullName>
    </submittedName>
</protein>
<keyword evidence="2" id="KW-1227">Viral tail protein</keyword>
<comment type="subcellular location">
    <subcellularLocation>
        <location evidence="1">Virion</location>
    </subcellularLocation>
</comment>
<dbReference type="InterPro" id="IPR030392">
    <property type="entry name" value="S74_ICA"/>
</dbReference>
<dbReference type="GO" id="GO:0098015">
    <property type="term" value="C:virus tail"/>
    <property type="evidence" value="ECO:0007669"/>
    <property type="project" value="UniProtKB-KW"/>
</dbReference>
<dbReference type="PROSITE" id="PS51688">
    <property type="entry name" value="ICA"/>
    <property type="match status" value="1"/>
</dbReference>
<evidence type="ECO:0000259" key="3">
    <source>
        <dbReference type="PROSITE" id="PS51688"/>
    </source>
</evidence>
<feature type="domain" description="Peptidase S74" evidence="3">
    <location>
        <begin position="287"/>
        <end position="378"/>
    </location>
</feature>
<organism evidence="4">
    <name type="scientific">uncultured Caudovirales phage</name>
    <dbReference type="NCBI Taxonomy" id="2100421"/>
    <lineage>
        <taxon>Viruses</taxon>
        <taxon>Duplodnaviria</taxon>
        <taxon>Heunggongvirae</taxon>
        <taxon>Uroviricota</taxon>
        <taxon>Caudoviricetes</taxon>
        <taxon>Peduoviridae</taxon>
        <taxon>Maltschvirus</taxon>
        <taxon>Maltschvirus maltsch</taxon>
    </lineage>
</organism>
<dbReference type="Pfam" id="PF13884">
    <property type="entry name" value="Peptidase_S74"/>
    <property type="match status" value="1"/>
</dbReference>
<evidence type="ECO:0000313" key="4">
    <source>
        <dbReference type="EMBL" id="CAB4136970.1"/>
    </source>
</evidence>
<evidence type="ECO:0000256" key="2">
    <source>
        <dbReference type="ARBA" id="ARBA00022732"/>
    </source>
</evidence>
<dbReference type="EMBL" id="LR796328">
    <property type="protein sequence ID" value="CAB4136970.1"/>
    <property type="molecule type" value="Genomic_DNA"/>
</dbReference>